<evidence type="ECO:0000313" key="1">
    <source>
        <dbReference type="EMBL" id="CAL1272781.1"/>
    </source>
</evidence>
<accession>A0AAV1ZM32</accession>
<dbReference type="AlphaFoldDB" id="A0AAV1ZM32"/>
<dbReference type="EMBL" id="CAXIEN010000063">
    <property type="protein sequence ID" value="CAL1272781.1"/>
    <property type="molecule type" value="Genomic_DNA"/>
</dbReference>
<reference evidence="1 2" key="1">
    <citation type="submission" date="2024-04" db="EMBL/GenBank/DDBJ databases">
        <authorList>
            <person name="Rising A."/>
            <person name="Reimegard J."/>
            <person name="Sonavane S."/>
            <person name="Akerstrom W."/>
            <person name="Nylinder S."/>
            <person name="Hedman E."/>
            <person name="Kallberg Y."/>
        </authorList>
    </citation>
    <scope>NUCLEOTIDE SEQUENCE [LARGE SCALE GENOMIC DNA]</scope>
</reference>
<dbReference type="Proteomes" id="UP001497382">
    <property type="component" value="Unassembled WGS sequence"/>
</dbReference>
<comment type="caution">
    <text evidence="1">The sequence shown here is derived from an EMBL/GenBank/DDBJ whole genome shotgun (WGS) entry which is preliminary data.</text>
</comment>
<sequence>MNKCGVWMVQIVEYRTGMTCTRNLVVLLGVVRGTVMILEAFRYNGLVSLHSTRIGRTSQYYTKTLEDNLLIFAFRWLSEEISTIKLFGFI</sequence>
<proteinExistence type="predicted"/>
<keyword evidence="2" id="KW-1185">Reference proteome</keyword>
<name>A0AAV1ZM32_9ARAC</name>
<gene>
    <name evidence="1" type="ORF">LARSCL_LOCUS6580</name>
</gene>
<evidence type="ECO:0000313" key="2">
    <source>
        <dbReference type="Proteomes" id="UP001497382"/>
    </source>
</evidence>
<organism evidence="1 2">
    <name type="scientific">Larinioides sclopetarius</name>
    <dbReference type="NCBI Taxonomy" id="280406"/>
    <lineage>
        <taxon>Eukaryota</taxon>
        <taxon>Metazoa</taxon>
        <taxon>Ecdysozoa</taxon>
        <taxon>Arthropoda</taxon>
        <taxon>Chelicerata</taxon>
        <taxon>Arachnida</taxon>
        <taxon>Araneae</taxon>
        <taxon>Araneomorphae</taxon>
        <taxon>Entelegynae</taxon>
        <taxon>Araneoidea</taxon>
        <taxon>Araneidae</taxon>
        <taxon>Larinioides</taxon>
    </lineage>
</organism>
<protein>
    <submittedName>
        <fullName evidence="1">Uncharacterized protein</fullName>
    </submittedName>
</protein>